<dbReference type="RefSeq" id="WP_305026677.1">
    <property type="nucleotide sequence ID" value="NZ_JAUQTA010000001.1"/>
</dbReference>
<organism evidence="2 3">
    <name type="scientific">Nocardioides jiangxiensis</name>
    <dbReference type="NCBI Taxonomy" id="3064524"/>
    <lineage>
        <taxon>Bacteria</taxon>
        <taxon>Bacillati</taxon>
        <taxon>Actinomycetota</taxon>
        <taxon>Actinomycetes</taxon>
        <taxon>Propionibacteriales</taxon>
        <taxon>Nocardioidaceae</taxon>
        <taxon>Nocardioides</taxon>
    </lineage>
</organism>
<gene>
    <name evidence="2" type="ORF">Q5722_02720</name>
</gene>
<dbReference type="SUPFAM" id="SSF52266">
    <property type="entry name" value="SGNH hydrolase"/>
    <property type="match status" value="1"/>
</dbReference>
<dbReference type="CDD" id="cd00229">
    <property type="entry name" value="SGNH_hydrolase"/>
    <property type="match status" value="1"/>
</dbReference>
<keyword evidence="3" id="KW-1185">Reference proteome</keyword>
<reference evidence="2 3" key="1">
    <citation type="submission" date="2023-07" db="EMBL/GenBank/DDBJ databases">
        <title>Nocardioides sp. nov WY-20 isolated from soil.</title>
        <authorList>
            <person name="Liu B."/>
            <person name="Wan Y."/>
        </authorList>
    </citation>
    <scope>NUCLEOTIDE SEQUENCE [LARGE SCALE GENOMIC DNA]</scope>
    <source>
        <strain evidence="2 3">WY-20</strain>
    </source>
</reference>
<evidence type="ECO:0000313" key="2">
    <source>
        <dbReference type="EMBL" id="MDO7867272.1"/>
    </source>
</evidence>
<feature type="domain" description="SGNH hydrolase-type esterase" evidence="1">
    <location>
        <begin position="13"/>
        <end position="155"/>
    </location>
</feature>
<dbReference type="InterPro" id="IPR013830">
    <property type="entry name" value="SGNH_hydro"/>
</dbReference>
<keyword evidence="2" id="KW-0378">Hydrolase</keyword>
<proteinExistence type="predicted"/>
<evidence type="ECO:0000259" key="1">
    <source>
        <dbReference type="Pfam" id="PF13472"/>
    </source>
</evidence>
<protein>
    <submittedName>
        <fullName evidence="2">SGNH/GDSL hydrolase family protein</fullName>
    </submittedName>
</protein>
<dbReference type="Proteomes" id="UP001233314">
    <property type="component" value="Unassembled WGS sequence"/>
</dbReference>
<evidence type="ECO:0000313" key="3">
    <source>
        <dbReference type="Proteomes" id="UP001233314"/>
    </source>
</evidence>
<dbReference type="EMBL" id="JAUQTA010000001">
    <property type="protein sequence ID" value="MDO7867272.1"/>
    <property type="molecule type" value="Genomic_DNA"/>
</dbReference>
<dbReference type="Pfam" id="PF13472">
    <property type="entry name" value="Lipase_GDSL_2"/>
    <property type="match status" value="1"/>
</dbReference>
<dbReference type="InterPro" id="IPR036514">
    <property type="entry name" value="SGNH_hydro_sf"/>
</dbReference>
<dbReference type="Gene3D" id="3.40.50.1110">
    <property type="entry name" value="SGNH hydrolase"/>
    <property type="match status" value="1"/>
</dbReference>
<dbReference type="GO" id="GO:0016787">
    <property type="term" value="F:hydrolase activity"/>
    <property type="evidence" value="ECO:0007669"/>
    <property type="project" value="UniProtKB-KW"/>
</dbReference>
<comment type="caution">
    <text evidence="2">The sequence shown here is derived from an EMBL/GenBank/DDBJ whole genome shotgun (WGS) entry which is preliminary data.</text>
</comment>
<accession>A0ABT9B0W6</accession>
<name>A0ABT9B0W6_9ACTN</name>
<sequence length="170" mass="17874">MRVLLCGDSQLARLARYPLPVARHVVNRAVGGATALEVAQQVADLDPREFDVVMLGVGTNDAGTRPVPLSDFTAAVRSLVDWARPTPVVFVSSPGADPRADAAYDDANMAAYAAAARDVVTAAGGRFVDTPRLLGPLGRVGRMPDGIHVGKLAHAVYIPALRRAARRALA</sequence>